<gene>
    <name evidence="3" type="ORF">ACFPYI_13760</name>
</gene>
<keyword evidence="1" id="KW-1133">Transmembrane helix</keyword>
<accession>A0ABD5RP62</accession>
<dbReference type="InterPro" id="IPR058677">
    <property type="entry name" value="ORF4_N"/>
</dbReference>
<name>A0ABD5RP62_9EURY</name>
<dbReference type="Proteomes" id="UP001596099">
    <property type="component" value="Unassembled WGS sequence"/>
</dbReference>
<evidence type="ECO:0000313" key="4">
    <source>
        <dbReference type="Proteomes" id="UP001596099"/>
    </source>
</evidence>
<reference evidence="3 4" key="1">
    <citation type="journal article" date="2019" name="Int. J. Syst. Evol. Microbiol.">
        <title>The Global Catalogue of Microorganisms (GCM) 10K type strain sequencing project: providing services to taxonomists for standard genome sequencing and annotation.</title>
        <authorList>
            <consortium name="The Broad Institute Genomics Platform"/>
            <consortium name="The Broad Institute Genome Sequencing Center for Infectious Disease"/>
            <person name="Wu L."/>
            <person name="Ma J."/>
        </authorList>
    </citation>
    <scope>NUCLEOTIDE SEQUENCE [LARGE SCALE GENOMIC DNA]</scope>
    <source>
        <strain evidence="3 4">CGMCC 1.12543</strain>
    </source>
</reference>
<organism evidence="3 4">
    <name type="scientific">Halomarina salina</name>
    <dbReference type="NCBI Taxonomy" id="1872699"/>
    <lineage>
        <taxon>Archaea</taxon>
        <taxon>Methanobacteriati</taxon>
        <taxon>Methanobacteriota</taxon>
        <taxon>Stenosarchaea group</taxon>
        <taxon>Halobacteria</taxon>
        <taxon>Halobacteriales</taxon>
        <taxon>Natronomonadaceae</taxon>
        <taxon>Halomarina</taxon>
    </lineage>
</organism>
<dbReference type="Pfam" id="PF26255">
    <property type="entry name" value="Viral_env_HRPV"/>
    <property type="match status" value="1"/>
</dbReference>
<sequence>MRGSNALRTASAFVLAFMLVTSTLAGVVMVQPAASPVQPARADIGAEGCVDDATIGLVTGTVTTLYSNVRDPCWQNGNEVVDADSAGEARLAAAVELLEDERHERITFNQFAKFNDQLSSPAYLDGKTHFVSSMRNGSSEVEAITDARSAVRDRVSAQQIGLVQEWNAMSSSIGRTAWEAEDAGVGDVIKAGVIQSDGTIEEYQLTNVANKSAAQVQVQLANGSTRTVNALYQTDGNGTITATASPFEQDVFVAVNHPEQGWKMIVNEGDATRFEELYHSNSPASGSVVYTNESAPTNMTYRLDASGTQEDSNDVYIGNTSTHEFRVLWKGDSQIFVYGADGSGVEGGTPDISWSDGSGSRDIKLVESNGEFDVYSEGELKGTVEAPSSSTMEVFNSGDLDSVTVDYDTGELHALENFHNQYKQVHNDLITTKDTVLAGLGDADSGYLSDAYNAVQLGKISWSDLYTPGERHQLTVEPSDVGEAPWQSFQYGYLGFSSQNMSSVNTMDMTFTAGTKVNNQTLDAPQTVSGTVWMSGSPPNQVWETGEDYNVSVTDSSTEINTALYVTATVPKQEFVNGSVTYGVEGKTFEVTQGRVIVEAMRDSDGENVGTVGHTPRDPTSANVSKLTETINALQQQIEILDGKIDEDNDGNTVNVDPGDWFDGPIIDGPVIPSMPSVPNVPIYVWAGAGVIIVYLLKGGGGAAVRAYDPRR</sequence>
<keyword evidence="1" id="KW-0812">Transmembrane</keyword>
<comment type="caution">
    <text evidence="3">The sequence shown here is derived from an EMBL/GenBank/DDBJ whole genome shotgun (WGS) entry which is preliminary data.</text>
</comment>
<keyword evidence="4" id="KW-1185">Reference proteome</keyword>
<evidence type="ECO:0000256" key="1">
    <source>
        <dbReference type="SAM" id="Phobius"/>
    </source>
</evidence>
<protein>
    <recommendedName>
        <fullName evidence="2">Envelope protein N-terminal domain-containing protein</fullName>
    </recommendedName>
</protein>
<feature type="transmembrane region" description="Helical" evidence="1">
    <location>
        <begin position="683"/>
        <end position="705"/>
    </location>
</feature>
<feature type="domain" description="Envelope protein N-terminal" evidence="2">
    <location>
        <begin position="80"/>
        <end position="272"/>
    </location>
</feature>
<dbReference type="AlphaFoldDB" id="A0ABD5RP62"/>
<keyword evidence="1" id="KW-0472">Membrane</keyword>
<dbReference type="EMBL" id="JBHSQH010000001">
    <property type="protein sequence ID" value="MFC5972402.1"/>
    <property type="molecule type" value="Genomic_DNA"/>
</dbReference>
<proteinExistence type="predicted"/>
<evidence type="ECO:0000259" key="2">
    <source>
        <dbReference type="Pfam" id="PF26255"/>
    </source>
</evidence>
<evidence type="ECO:0000313" key="3">
    <source>
        <dbReference type="EMBL" id="MFC5972402.1"/>
    </source>
</evidence>
<dbReference type="RefSeq" id="WP_247415665.1">
    <property type="nucleotide sequence ID" value="NZ_JALLGW010000001.1"/>
</dbReference>